<dbReference type="PANTHER" id="PTHR38459:SF1">
    <property type="entry name" value="PROPHAGE BACTOPRENOL-LINKED GLUCOSE TRANSLOCASE HOMOLOG"/>
    <property type="match status" value="1"/>
</dbReference>
<keyword evidence="4 6" id="KW-1133">Transmembrane helix</keyword>
<dbReference type="InterPro" id="IPR007267">
    <property type="entry name" value="GtrA_DPMS_TM"/>
</dbReference>
<accession>A0A0S7BJC1</accession>
<evidence type="ECO:0000313" key="8">
    <source>
        <dbReference type="EMBL" id="GAP40453.1"/>
    </source>
</evidence>
<dbReference type="GO" id="GO:0005886">
    <property type="term" value="C:plasma membrane"/>
    <property type="evidence" value="ECO:0007669"/>
    <property type="project" value="TreeGrafter"/>
</dbReference>
<proteinExistence type="inferred from homology"/>
<evidence type="ECO:0000256" key="1">
    <source>
        <dbReference type="ARBA" id="ARBA00004141"/>
    </source>
</evidence>
<feature type="transmembrane region" description="Helical" evidence="6">
    <location>
        <begin position="79"/>
        <end position="100"/>
    </location>
</feature>
<keyword evidence="5 6" id="KW-0472">Membrane</keyword>
<comment type="subcellular location">
    <subcellularLocation>
        <location evidence="1">Membrane</location>
        <topology evidence="1">Multi-pass membrane protein</topology>
    </subcellularLocation>
</comment>
<dbReference type="Proteomes" id="UP000053370">
    <property type="component" value="Unassembled WGS sequence"/>
</dbReference>
<feature type="transmembrane region" description="Helical" evidence="6">
    <location>
        <begin position="120"/>
        <end position="142"/>
    </location>
</feature>
<evidence type="ECO:0000256" key="3">
    <source>
        <dbReference type="ARBA" id="ARBA00022692"/>
    </source>
</evidence>
<keyword evidence="3 6" id="KW-0812">Transmembrane</keyword>
<feature type="transmembrane region" description="Helical" evidence="6">
    <location>
        <begin position="48"/>
        <end position="67"/>
    </location>
</feature>
<dbReference type="RefSeq" id="WP_062279750.1">
    <property type="nucleotide sequence ID" value="NZ_DF968181.1"/>
</dbReference>
<evidence type="ECO:0000256" key="4">
    <source>
        <dbReference type="ARBA" id="ARBA00022989"/>
    </source>
</evidence>
<dbReference type="GO" id="GO:0000271">
    <property type="term" value="P:polysaccharide biosynthetic process"/>
    <property type="evidence" value="ECO:0007669"/>
    <property type="project" value="InterPro"/>
</dbReference>
<protein>
    <submittedName>
        <fullName evidence="8">Putative flippase GtrA</fullName>
    </submittedName>
</protein>
<comment type="similarity">
    <text evidence="2">Belongs to the GtrA family.</text>
</comment>
<dbReference type="AlphaFoldDB" id="A0A0S7BJC1"/>
<dbReference type="Pfam" id="PF04138">
    <property type="entry name" value="GtrA_DPMS_TM"/>
    <property type="match status" value="1"/>
</dbReference>
<evidence type="ECO:0000256" key="6">
    <source>
        <dbReference type="SAM" id="Phobius"/>
    </source>
</evidence>
<feature type="domain" description="GtrA/DPMS transmembrane" evidence="7">
    <location>
        <begin position="16"/>
        <end position="148"/>
    </location>
</feature>
<dbReference type="PANTHER" id="PTHR38459">
    <property type="entry name" value="PROPHAGE BACTOPRENOL-LINKED GLUCOSE TRANSLOCASE HOMOLOG"/>
    <property type="match status" value="1"/>
</dbReference>
<organism evidence="8">
    <name type="scientific">Flexilinea flocculi</name>
    <dbReference type="NCBI Taxonomy" id="1678840"/>
    <lineage>
        <taxon>Bacteria</taxon>
        <taxon>Bacillati</taxon>
        <taxon>Chloroflexota</taxon>
        <taxon>Anaerolineae</taxon>
        <taxon>Anaerolineales</taxon>
        <taxon>Anaerolineaceae</taxon>
        <taxon>Flexilinea</taxon>
    </lineage>
</organism>
<evidence type="ECO:0000256" key="2">
    <source>
        <dbReference type="ARBA" id="ARBA00009399"/>
    </source>
</evidence>
<evidence type="ECO:0000259" key="7">
    <source>
        <dbReference type="Pfam" id="PF04138"/>
    </source>
</evidence>
<evidence type="ECO:0000313" key="9">
    <source>
        <dbReference type="Proteomes" id="UP000053370"/>
    </source>
</evidence>
<feature type="transmembrane region" description="Helical" evidence="6">
    <location>
        <begin position="12"/>
        <end position="36"/>
    </location>
</feature>
<name>A0A0S7BJC1_9CHLR</name>
<dbReference type="EMBL" id="DF968181">
    <property type="protein sequence ID" value="GAP40453.1"/>
    <property type="molecule type" value="Genomic_DNA"/>
</dbReference>
<gene>
    <name evidence="8" type="ORF">ATC1_13429</name>
</gene>
<dbReference type="STRING" id="1678840.ATC1_13429"/>
<reference evidence="8" key="1">
    <citation type="journal article" date="2015" name="Genome Announc.">
        <title>Draft Genome Sequence of Anaerolineae Strain TC1, a Novel Isolate from a Methanogenic Wastewater Treatment System.</title>
        <authorList>
            <person name="Matsuura N."/>
            <person name="Tourlousse D.M."/>
            <person name="Sun L."/>
            <person name="Toyonaga M."/>
            <person name="Kuroda K."/>
            <person name="Ohashi A."/>
            <person name="Cruz R."/>
            <person name="Yamaguchi T."/>
            <person name="Sekiguchi Y."/>
        </authorList>
    </citation>
    <scope>NUCLEOTIDE SEQUENCE [LARGE SCALE GENOMIC DNA]</scope>
    <source>
        <strain evidence="8">TC1</strain>
    </source>
</reference>
<sequence>MISFIKKPAERIRFLKFCTVGVFGAVVDFGVMNLLLQLTETSSKIASTISFIAAVISNFIWNHFWAYPDSRQKPLLRQLIQFSIVSVIGLGIRFFLFLTIENPIIQLSQKIVPATFVLSPLTVGHNITLVISIGIVLIWNFFGNRFWTYNDVK</sequence>
<keyword evidence="9" id="KW-1185">Reference proteome</keyword>
<dbReference type="InterPro" id="IPR051401">
    <property type="entry name" value="GtrA_CellWall_Glycosyl"/>
</dbReference>
<evidence type="ECO:0000256" key="5">
    <source>
        <dbReference type="ARBA" id="ARBA00023136"/>
    </source>
</evidence>
<dbReference type="OrthoDB" id="9807815at2"/>